<comment type="catalytic activity">
    <reaction evidence="1">
        <text>Endonucleolytic cleavage to 5'-phosphomonoester.</text>
        <dbReference type="EC" id="3.1.26.4"/>
    </reaction>
</comment>
<sequence length="147" mass="17312">MINSTQIYIDGGCLGNPGIGGWGVIILHKNHNIELKGSLQYTTNNRMEIIAAIYALCAITKTSYVHIWTDSKYVSNGITKWIYNWIKRYWKNINNKPIKNYEIWTKLFKYCKKHKIVWHWLKSHIGYPGNEYADMLANKAIKEFKIW</sequence>
<evidence type="ECO:0000256" key="9">
    <source>
        <dbReference type="ARBA" id="ARBA00022801"/>
    </source>
</evidence>
<keyword evidence="13" id="KW-1185">Reference proteome</keyword>
<dbReference type="CDD" id="cd09278">
    <property type="entry name" value="RNase_HI_prokaryote_like"/>
    <property type="match status" value="1"/>
</dbReference>
<evidence type="ECO:0000256" key="5">
    <source>
        <dbReference type="ARBA" id="ARBA00012180"/>
    </source>
</evidence>
<dbReference type="InterPro" id="IPR012337">
    <property type="entry name" value="RNaseH-like_sf"/>
</dbReference>
<name>A0A078KI15_9GAMM</name>
<dbReference type="PATRIC" id="fig|1495769.3.peg.146"/>
<comment type="similarity">
    <text evidence="3">Belongs to the RNase H family.</text>
</comment>
<comment type="cofactor">
    <cofactor evidence="2">
        <name>Mg(2+)</name>
        <dbReference type="ChEBI" id="CHEBI:18420"/>
    </cofactor>
</comment>
<dbReference type="InterPro" id="IPR050092">
    <property type="entry name" value="RNase_H"/>
</dbReference>
<keyword evidence="9 12" id="KW-0378">Hydrolase</keyword>
<keyword evidence="6" id="KW-0540">Nuclease</keyword>
<dbReference type="InterPro" id="IPR036397">
    <property type="entry name" value="RNaseH_sf"/>
</dbReference>
<dbReference type="GO" id="GO:0004523">
    <property type="term" value="F:RNA-DNA hybrid ribonuclease activity"/>
    <property type="evidence" value="ECO:0007669"/>
    <property type="project" value="UniProtKB-EC"/>
</dbReference>
<evidence type="ECO:0000256" key="6">
    <source>
        <dbReference type="ARBA" id="ARBA00022722"/>
    </source>
</evidence>
<evidence type="ECO:0000256" key="7">
    <source>
        <dbReference type="ARBA" id="ARBA00022723"/>
    </source>
</evidence>
<dbReference type="OrthoDB" id="7845843at2"/>
<keyword evidence="7" id="KW-0479">Metal-binding</keyword>
<evidence type="ECO:0000256" key="10">
    <source>
        <dbReference type="ARBA" id="ARBA00022842"/>
    </source>
</evidence>
<feature type="domain" description="RNase H type-1" evidence="11">
    <location>
        <begin position="1"/>
        <end position="142"/>
    </location>
</feature>
<dbReference type="GO" id="GO:0046872">
    <property type="term" value="F:metal ion binding"/>
    <property type="evidence" value="ECO:0007669"/>
    <property type="project" value="UniProtKB-KW"/>
</dbReference>
<accession>A0A078KI15</accession>
<dbReference type="InterPro" id="IPR002156">
    <property type="entry name" value="RNaseH_domain"/>
</dbReference>
<evidence type="ECO:0000256" key="8">
    <source>
        <dbReference type="ARBA" id="ARBA00022759"/>
    </source>
</evidence>
<comment type="subunit">
    <text evidence="4">Monomer.</text>
</comment>
<dbReference type="NCBIfam" id="NF001236">
    <property type="entry name" value="PRK00203.1"/>
    <property type="match status" value="1"/>
</dbReference>
<reference evidence="13" key="1">
    <citation type="submission" date="2014-07" db="EMBL/GenBank/DDBJ databases">
        <authorList>
            <person name="Santos-Garcia D."/>
        </authorList>
    </citation>
    <scope>NUCLEOTIDE SEQUENCE [LARGE SCALE GENOMIC DNA]</scope>
</reference>
<keyword evidence="8" id="KW-0255">Endonuclease</keyword>
<gene>
    <name evidence="12" type="primary">rnhA</name>
    <name evidence="12" type="ORF">CEM_156</name>
</gene>
<dbReference type="PANTHER" id="PTHR10642:SF26">
    <property type="entry name" value="RIBONUCLEASE H1"/>
    <property type="match status" value="1"/>
</dbReference>
<dbReference type="Gene3D" id="3.30.420.10">
    <property type="entry name" value="Ribonuclease H-like superfamily/Ribonuclease H"/>
    <property type="match status" value="1"/>
</dbReference>
<dbReference type="PANTHER" id="PTHR10642">
    <property type="entry name" value="RIBONUCLEASE H1"/>
    <property type="match status" value="1"/>
</dbReference>
<dbReference type="Proteomes" id="UP000032420">
    <property type="component" value="Chromosome I"/>
</dbReference>
<dbReference type="InterPro" id="IPR022892">
    <property type="entry name" value="RNaseHI"/>
</dbReference>
<evidence type="ECO:0000256" key="3">
    <source>
        <dbReference type="ARBA" id="ARBA00005300"/>
    </source>
</evidence>
<dbReference type="STRING" id="1495769.CEM_156"/>
<keyword evidence="10" id="KW-0460">Magnesium</keyword>
<dbReference type="KEGG" id="eme:CEM_156"/>
<dbReference type="HOGENOM" id="CLU_030894_6_0_6"/>
<dbReference type="PROSITE" id="PS50879">
    <property type="entry name" value="RNASE_H_1"/>
    <property type="match status" value="1"/>
</dbReference>
<dbReference type="AlphaFoldDB" id="A0A078KI15"/>
<dbReference type="GO" id="GO:0003676">
    <property type="term" value="F:nucleic acid binding"/>
    <property type="evidence" value="ECO:0007669"/>
    <property type="project" value="InterPro"/>
</dbReference>
<evidence type="ECO:0000313" key="12">
    <source>
        <dbReference type="EMBL" id="CDZ16424.1"/>
    </source>
</evidence>
<evidence type="ECO:0000256" key="2">
    <source>
        <dbReference type="ARBA" id="ARBA00001946"/>
    </source>
</evidence>
<dbReference type="EMBL" id="LM655252">
    <property type="protein sequence ID" value="CDZ16424.1"/>
    <property type="molecule type" value="Genomic_DNA"/>
</dbReference>
<evidence type="ECO:0000256" key="4">
    <source>
        <dbReference type="ARBA" id="ARBA00011245"/>
    </source>
</evidence>
<dbReference type="Pfam" id="PF00075">
    <property type="entry name" value="RNase_H"/>
    <property type="match status" value="1"/>
</dbReference>
<dbReference type="SUPFAM" id="SSF53098">
    <property type="entry name" value="Ribonuclease H-like"/>
    <property type="match status" value="1"/>
</dbReference>
<organism evidence="12 13">
    <name type="scientific">Candidatus Johnevansia muelleri</name>
    <dbReference type="NCBI Taxonomy" id="1495769"/>
    <lineage>
        <taxon>Bacteria</taxon>
        <taxon>Pseudomonadati</taxon>
        <taxon>Pseudomonadota</taxon>
        <taxon>Gammaproteobacteria</taxon>
        <taxon>Candidatus Johnevansiales</taxon>
        <taxon>Candidatus Johnevansiaceae</taxon>
        <taxon>Candidatus Johnevansia</taxon>
    </lineage>
</organism>
<protein>
    <recommendedName>
        <fullName evidence="5">ribonuclease H</fullName>
        <ecNumber evidence="5">3.1.26.4</ecNumber>
    </recommendedName>
</protein>
<evidence type="ECO:0000313" key="13">
    <source>
        <dbReference type="Proteomes" id="UP000032420"/>
    </source>
</evidence>
<evidence type="ECO:0000259" key="11">
    <source>
        <dbReference type="PROSITE" id="PS50879"/>
    </source>
</evidence>
<dbReference type="EC" id="3.1.26.4" evidence="5"/>
<evidence type="ECO:0000256" key="1">
    <source>
        <dbReference type="ARBA" id="ARBA00000077"/>
    </source>
</evidence>
<dbReference type="GO" id="GO:0043137">
    <property type="term" value="P:DNA replication, removal of RNA primer"/>
    <property type="evidence" value="ECO:0007669"/>
    <property type="project" value="TreeGrafter"/>
</dbReference>
<proteinExistence type="inferred from homology"/>